<accession>A0ABN9C6B6</accession>
<proteinExistence type="predicted"/>
<organism evidence="1 2">
    <name type="scientific">Staurois parvus</name>
    <dbReference type="NCBI Taxonomy" id="386267"/>
    <lineage>
        <taxon>Eukaryota</taxon>
        <taxon>Metazoa</taxon>
        <taxon>Chordata</taxon>
        <taxon>Craniata</taxon>
        <taxon>Vertebrata</taxon>
        <taxon>Euteleostomi</taxon>
        <taxon>Amphibia</taxon>
        <taxon>Batrachia</taxon>
        <taxon>Anura</taxon>
        <taxon>Neobatrachia</taxon>
        <taxon>Ranoidea</taxon>
        <taxon>Ranidae</taxon>
        <taxon>Staurois</taxon>
    </lineage>
</organism>
<evidence type="ECO:0000313" key="2">
    <source>
        <dbReference type="Proteomes" id="UP001162483"/>
    </source>
</evidence>
<feature type="non-terminal residue" evidence="1">
    <location>
        <position position="1"/>
    </location>
</feature>
<evidence type="ECO:0000313" key="1">
    <source>
        <dbReference type="EMBL" id="CAI9555590.1"/>
    </source>
</evidence>
<gene>
    <name evidence="1" type="ORF">SPARVUS_LOCUS4406614</name>
</gene>
<reference evidence="1" key="1">
    <citation type="submission" date="2023-05" db="EMBL/GenBank/DDBJ databases">
        <authorList>
            <person name="Stuckert A."/>
        </authorList>
    </citation>
    <scope>NUCLEOTIDE SEQUENCE</scope>
</reference>
<keyword evidence="2" id="KW-1185">Reference proteome</keyword>
<comment type="caution">
    <text evidence="1">The sequence shown here is derived from an EMBL/GenBank/DDBJ whole genome shotgun (WGS) entry which is preliminary data.</text>
</comment>
<dbReference type="Proteomes" id="UP001162483">
    <property type="component" value="Unassembled WGS sequence"/>
</dbReference>
<protein>
    <submittedName>
        <fullName evidence="1">Uncharacterized protein</fullName>
    </submittedName>
</protein>
<sequence>RVRNNRADKVQQEQAGEWSGIAGVGAGGVLAESGSKQGQQRDRNTGYQVQGLMGNIHQGPDHRPGHSLNTPPAISPRCWLTTGASFWLLRAPAGQPWYCSPHGR</sequence>
<dbReference type="EMBL" id="CATNWA010008185">
    <property type="protein sequence ID" value="CAI9555590.1"/>
    <property type="molecule type" value="Genomic_DNA"/>
</dbReference>
<name>A0ABN9C6B6_9NEOB</name>